<dbReference type="AlphaFoldDB" id="A0A2S7SST0"/>
<gene>
    <name evidence="1" type="ORF">CJD36_016740</name>
</gene>
<proteinExistence type="predicted"/>
<reference evidence="1 2" key="1">
    <citation type="submission" date="2018-01" db="EMBL/GenBank/DDBJ databases">
        <title>A novel member of the phylum Bacteroidetes isolated from glacier ice.</title>
        <authorList>
            <person name="Liu Q."/>
            <person name="Xin Y.-H."/>
        </authorList>
    </citation>
    <scope>NUCLEOTIDE SEQUENCE [LARGE SCALE GENOMIC DNA]</scope>
    <source>
        <strain evidence="1 2">RB1R16</strain>
    </source>
</reference>
<dbReference type="Proteomes" id="UP000239872">
    <property type="component" value="Unassembled WGS sequence"/>
</dbReference>
<protein>
    <submittedName>
        <fullName evidence="1">Uncharacterized protein</fullName>
    </submittedName>
</protein>
<organism evidence="1 2">
    <name type="scientific">Flavipsychrobacter stenotrophus</name>
    <dbReference type="NCBI Taxonomy" id="2077091"/>
    <lineage>
        <taxon>Bacteria</taxon>
        <taxon>Pseudomonadati</taxon>
        <taxon>Bacteroidota</taxon>
        <taxon>Chitinophagia</taxon>
        <taxon>Chitinophagales</taxon>
        <taxon>Chitinophagaceae</taxon>
        <taxon>Flavipsychrobacter</taxon>
    </lineage>
</organism>
<name>A0A2S7SST0_9BACT</name>
<keyword evidence="2" id="KW-1185">Reference proteome</keyword>
<accession>A0A2S7SST0</accession>
<dbReference type="EMBL" id="PPSL01000005">
    <property type="protein sequence ID" value="PQJ09586.1"/>
    <property type="molecule type" value="Genomic_DNA"/>
</dbReference>
<evidence type="ECO:0000313" key="1">
    <source>
        <dbReference type="EMBL" id="PQJ09586.1"/>
    </source>
</evidence>
<dbReference type="OrthoDB" id="881095at2"/>
<dbReference type="RefSeq" id="WP_105040357.1">
    <property type="nucleotide sequence ID" value="NZ_PPSL01000005.1"/>
</dbReference>
<comment type="caution">
    <text evidence="1">The sequence shown here is derived from an EMBL/GenBank/DDBJ whole genome shotgun (WGS) entry which is preliminary data.</text>
</comment>
<evidence type="ECO:0000313" key="2">
    <source>
        <dbReference type="Proteomes" id="UP000239872"/>
    </source>
</evidence>
<sequence>MFENDKADLQQKISQVKEHKKKLEVIIRPFLSDNLGKKQVTELCHVGKFIMSLSENAHIVKHADSPDFVISHNGELIGLEHEQVLIADKVEKYRSLRKLFDDAANDFEVQYPEYKLLANCRLVDENYSFAKKDSIQLRRSICEYIYGLVTEQPIDKPSFIEEVRIMKHSQVAFCYNGGAHYVSELDSPTLNRAIAKKDALIESYKMNSDLKEQWLLIVTGGASKDSFEVNENKLENNIRSKFHRVYLLDDFSAKILRIV</sequence>